<dbReference type="InterPro" id="IPR013087">
    <property type="entry name" value="Znf_C2H2_type"/>
</dbReference>
<evidence type="ECO:0000256" key="2">
    <source>
        <dbReference type="SAM" id="MobiDB-lite"/>
    </source>
</evidence>
<evidence type="ECO:0000256" key="1">
    <source>
        <dbReference type="PROSITE-ProRule" id="PRU00042"/>
    </source>
</evidence>
<gene>
    <name evidence="4" type="ORF">TTEB3V08_LOCUS6855</name>
</gene>
<feature type="compositionally biased region" description="Low complexity" evidence="2">
    <location>
        <begin position="204"/>
        <end position="219"/>
    </location>
</feature>
<dbReference type="GO" id="GO:0008270">
    <property type="term" value="F:zinc ion binding"/>
    <property type="evidence" value="ECO:0007669"/>
    <property type="project" value="UniProtKB-KW"/>
</dbReference>
<name>A0A7R9II93_9NEOP</name>
<reference evidence="4" key="1">
    <citation type="submission" date="2020-11" db="EMBL/GenBank/DDBJ databases">
        <authorList>
            <person name="Tran Van P."/>
        </authorList>
    </citation>
    <scope>NUCLEOTIDE SEQUENCE</scope>
</reference>
<keyword evidence="1" id="KW-0863">Zinc-finger</keyword>
<feature type="domain" description="C2H2-type" evidence="3">
    <location>
        <begin position="238"/>
        <end position="268"/>
    </location>
</feature>
<dbReference type="AlphaFoldDB" id="A0A7R9II93"/>
<keyword evidence="1" id="KW-0862">Zinc</keyword>
<keyword evidence="1" id="KW-0479">Metal-binding</keyword>
<feature type="region of interest" description="Disordered" evidence="2">
    <location>
        <begin position="176"/>
        <end position="220"/>
    </location>
</feature>
<dbReference type="Gene3D" id="3.30.160.60">
    <property type="entry name" value="Classic Zinc Finger"/>
    <property type="match status" value="1"/>
</dbReference>
<accession>A0A7R9II93</accession>
<feature type="compositionally biased region" description="Polar residues" evidence="2">
    <location>
        <begin position="176"/>
        <end position="185"/>
    </location>
</feature>
<evidence type="ECO:0000259" key="3">
    <source>
        <dbReference type="PROSITE" id="PS50157"/>
    </source>
</evidence>
<organism evidence="4">
    <name type="scientific">Timema tahoe</name>
    <dbReference type="NCBI Taxonomy" id="61484"/>
    <lineage>
        <taxon>Eukaryota</taxon>
        <taxon>Metazoa</taxon>
        <taxon>Ecdysozoa</taxon>
        <taxon>Arthropoda</taxon>
        <taxon>Hexapoda</taxon>
        <taxon>Insecta</taxon>
        <taxon>Pterygota</taxon>
        <taxon>Neoptera</taxon>
        <taxon>Polyneoptera</taxon>
        <taxon>Phasmatodea</taxon>
        <taxon>Timematodea</taxon>
        <taxon>Timematoidea</taxon>
        <taxon>Timematidae</taxon>
        <taxon>Timema</taxon>
    </lineage>
</organism>
<dbReference type="InterPro" id="IPR036236">
    <property type="entry name" value="Znf_C2H2_sf"/>
</dbReference>
<dbReference type="EMBL" id="OE002524">
    <property type="protein sequence ID" value="CAD7458884.1"/>
    <property type="molecule type" value="Genomic_DNA"/>
</dbReference>
<sequence length="294" mass="32693">MTIGRWYSPVVTGIMELGRLNLEEVNPAFARMESEKPFRERKKKTVHPTEIRTWISSTSAVELNTTSALTNYATEADDTIRVTDTLNVLELLIYERVCHNALRGVGDVYWTTFLEEVEKYEDRVGGKKLLMLGFSSGNLATGWLERKIIVENTYLSRSLSPSQCLSRSLSPSQCFSRSLSPSQYPNALGTDPGSSWRSETPEDATSPSPSSCATPNSATDVPDSELTFTVGVTESTPYPCQFCDKAFPRLSYLKKHEQVSVSPEGTRAVSGHFHLAGSLESLALYGTWVDNWRI</sequence>
<dbReference type="SUPFAM" id="SSF57667">
    <property type="entry name" value="beta-beta-alpha zinc fingers"/>
    <property type="match status" value="1"/>
</dbReference>
<dbReference type="PROSITE" id="PS50157">
    <property type="entry name" value="ZINC_FINGER_C2H2_2"/>
    <property type="match status" value="1"/>
</dbReference>
<evidence type="ECO:0000313" key="4">
    <source>
        <dbReference type="EMBL" id="CAD7458884.1"/>
    </source>
</evidence>
<protein>
    <recommendedName>
        <fullName evidence="3">C2H2-type domain-containing protein</fullName>
    </recommendedName>
</protein>
<proteinExistence type="predicted"/>